<dbReference type="PROSITE" id="PS51257">
    <property type="entry name" value="PROKAR_LIPOPROTEIN"/>
    <property type="match status" value="1"/>
</dbReference>
<gene>
    <name evidence="2" type="ORF">EV378_5626</name>
</gene>
<dbReference type="RefSeq" id="WP_132430363.1">
    <property type="nucleotide sequence ID" value="NZ_SMFZ01000002.1"/>
</dbReference>
<feature type="chain" id="PRO_5039100345" description="Secreted protein" evidence="1">
    <location>
        <begin position="19"/>
        <end position="149"/>
    </location>
</feature>
<sequence length="149" mass="16104">MYPVRRIAPLLLVGAVVAGCGSSITQVTPRTAAPTQARAVTPFCDAIDQNRKAAEPLSRGRIGSRVENIEQVADQIRSANQQVGALAPPEQKADADRIVAVLDRQLRVLVDNDGDTAALARDPQIEQLTRDPEYAAANRRLSEYVRSSC</sequence>
<evidence type="ECO:0008006" key="4">
    <source>
        <dbReference type="Google" id="ProtNLM"/>
    </source>
</evidence>
<evidence type="ECO:0000313" key="2">
    <source>
        <dbReference type="EMBL" id="TCK21637.1"/>
    </source>
</evidence>
<keyword evidence="1" id="KW-0732">Signal</keyword>
<dbReference type="Proteomes" id="UP000295560">
    <property type="component" value="Unassembled WGS sequence"/>
</dbReference>
<organism evidence="2 3">
    <name type="scientific">Pseudonocardia endophytica</name>
    <dbReference type="NCBI Taxonomy" id="401976"/>
    <lineage>
        <taxon>Bacteria</taxon>
        <taxon>Bacillati</taxon>
        <taxon>Actinomycetota</taxon>
        <taxon>Actinomycetes</taxon>
        <taxon>Pseudonocardiales</taxon>
        <taxon>Pseudonocardiaceae</taxon>
        <taxon>Pseudonocardia</taxon>
    </lineage>
</organism>
<keyword evidence="3" id="KW-1185">Reference proteome</keyword>
<evidence type="ECO:0000256" key="1">
    <source>
        <dbReference type="SAM" id="SignalP"/>
    </source>
</evidence>
<dbReference type="AlphaFoldDB" id="A0A4R1HHF2"/>
<feature type="signal peptide" evidence="1">
    <location>
        <begin position="1"/>
        <end position="18"/>
    </location>
</feature>
<proteinExistence type="predicted"/>
<reference evidence="2 3" key="1">
    <citation type="submission" date="2019-03" db="EMBL/GenBank/DDBJ databases">
        <title>Sequencing the genomes of 1000 actinobacteria strains.</title>
        <authorList>
            <person name="Klenk H.-P."/>
        </authorList>
    </citation>
    <scope>NUCLEOTIDE SEQUENCE [LARGE SCALE GENOMIC DNA]</scope>
    <source>
        <strain evidence="2 3">DSM 44969</strain>
    </source>
</reference>
<name>A0A4R1HHF2_PSEEN</name>
<accession>A0A4R1HHF2</accession>
<evidence type="ECO:0000313" key="3">
    <source>
        <dbReference type="Proteomes" id="UP000295560"/>
    </source>
</evidence>
<comment type="caution">
    <text evidence="2">The sequence shown here is derived from an EMBL/GenBank/DDBJ whole genome shotgun (WGS) entry which is preliminary data.</text>
</comment>
<protein>
    <recommendedName>
        <fullName evidence="4">Secreted protein</fullName>
    </recommendedName>
</protein>
<dbReference type="EMBL" id="SMFZ01000002">
    <property type="protein sequence ID" value="TCK21637.1"/>
    <property type="molecule type" value="Genomic_DNA"/>
</dbReference>